<evidence type="ECO:0000259" key="2">
    <source>
        <dbReference type="Pfam" id="PF11738"/>
    </source>
</evidence>
<feature type="chain" id="PRO_5045478905" evidence="1">
    <location>
        <begin position="20"/>
        <end position="246"/>
    </location>
</feature>
<keyword evidence="1" id="KW-0732">Signal</keyword>
<dbReference type="Gene3D" id="3.90.640.20">
    <property type="entry name" value="Heat-shock cognate protein, ATPase"/>
    <property type="match status" value="1"/>
</dbReference>
<feature type="domain" description="DUF3298" evidence="2">
    <location>
        <begin position="162"/>
        <end position="236"/>
    </location>
</feature>
<gene>
    <name evidence="3" type="ORF">H8R27_05090</name>
</gene>
<organism evidence="3 4">
    <name type="scientific">Flavobacterium bernardetii</name>
    <dbReference type="NCBI Taxonomy" id="2813823"/>
    <lineage>
        <taxon>Bacteria</taxon>
        <taxon>Pseudomonadati</taxon>
        <taxon>Bacteroidota</taxon>
        <taxon>Flavobacteriia</taxon>
        <taxon>Flavobacteriales</taxon>
        <taxon>Flavobacteriaceae</taxon>
        <taxon>Flavobacterium</taxon>
    </lineage>
</organism>
<feature type="signal peptide" evidence="1">
    <location>
        <begin position="1"/>
        <end position="19"/>
    </location>
</feature>
<sequence length="246" mass="28495">MKNSIFILLLFLLSGCAQQLVFERKQYNSSYSPNYTSSYNSANIKMEVLEAKNDENINKVIFDNIKELSSFIDSQNLTINNYNQLTKGFVETYKNAKNKTPENNIKNWDFELESIIEYETEEFVNIGINYTSSYGDASGFGGKRSLVFNKQTGNQLKTEDVFLNTKAVSKLVEAKFRDKYKVNNSIPLNQQGYCFENGSFYLTNNIFFNIEGVKFIYNINEISSYDKGSYEVFLTYQEIDKYLLIK</sequence>
<dbReference type="InterPro" id="IPR021729">
    <property type="entry name" value="DUF3298"/>
</dbReference>
<dbReference type="PROSITE" id="PS51257">
    <property type="entry name" value="PROKAR_LIPOPROTEIN"/>
    <property type="match status" value="1"/>
</dbReference>
<dbReference type="RefSeq" id="WP_166126613.1">
    <property type="nucleotide sequence ID" value="NZ_JAANOQ010000003.1"/>
</dbReference>
<evidence type="ECO:0000313" key="4">
    <source>
        <dbReference type="Proteomes" id="UP000605990"/>
    </source>
</evidence>
<proteinExistence type="predicted"/>
<keyword evidence="4" id="KW-1185">Reference proteome</keyword>
<name>A0ABR7IXK2_9FLAO</name>
<dbReference type="Proteomes" id="UP000605990">
    <property type="component" value="Unassembled WGS sequence"/>
</dbReference>
<dbReference type="InterPro" id="IPR037126">
    <property type="entry name" value="PdaC/RsiV-like_sf"/>
</dbReference>
<comment type="caution">
    <text evidence="3">The sequence shown here is derived from an EMBL/GenBank/DDBJ whole genome shotgun (WGS) entry which is preliminary data.</text>
</comment>
<dbReference type="Pfam" id="PF11738">
    <property type="entry name" value="DUF3298"/>
    <property type="match status" value="1"/>
</dbReference>
<protein>
    <submittedName>
        <fullName evidence="3">DUF3298 domain-containing protein</fullName>
    </submittedName>
</protein>
<evidence type="ECO:0000313" key="3">
    <source>
        <dbReference type="EMBL" id="MBC5834257.1"/>
    </source>
</evidence>
<evidence type="ECO:0000256" key="1">
    <source>
        <dbReference type="SAM" id="SignalP"/>
    </source>
</evidence>
<accession>A0ABR7IXK2</accession>
<dbReference type="Gene3D" id="3.30.565.40">
    <property type="entry name" value="Fervidobacterium nodosum Rt17-B1 like"/>
    <property type="match status" value="1"/>
</dbReference>
<dbReference type="EMBL" id="JACRUN010000002">
    <property type="protein sequence ID" value="MBC5834257.1"/>
    <property type="molecule type" value="Genomic_DNA"/>
</dbReference>
<reference evidence="3 4" key="1">
    <citation type="submission" date="2020-08" db="EMBL/GenBank/DDBJ databases">
        <title>Description of novel Flavobacterium F-408 isolate.</title>
        <authorList>
            <person name="Saticioglu I.B."/>
            <person name="Duman M."/>
            <person name="Altun S."/>
        </authorList>
    </citation>
    <scope>NUCLEOTIDE SEQUENCE [LARGE SCALE GENOMIC DNA]</scope>
    <source>
        <strain evidence="3 4">F-408</strain>
    </source>
</reference>